<dbReference type="RefSeq" id="WP_147114756.1">
    <property type="nucleotide sequence ID" value="NZ_BJVJ01000096.1"/>
</dbReference>
<evidence type="ECO:0000313" key="5">
    <source>
        <dbReference type="EMBL" id="GEL26544.1"/>
    </source>
</evidence>
<evidence type="ECO:0000256" key="1">
    <source>
        <dbReference type="ARBA" id="ARBA00006432"/>
    </source>
</evidence>
<dbReference type="InterPro" id="IPR000873">
    <property type="entry name" value="AMP-dep_synth/lig_dom"/>
</dbReference>
<dbReference type="SUPFAM" id="SSF56801">
    <property type="entry name" value="Acetyl-CoA synthetase-like"/>
    <property type="match status" value="1"/>
</dbReference>
<dbReference type="Proteomes" id="UP000321685">
    <property type="component" value="Unassembled WGS sequence"/>
</dbReference>
<dbReference type="PANTHER" id="PTHR43201">
    <property type="entry name" value="ACYL-COA SYNTHETASE"/>
    <property type="match status" value="1"/>
</dbReference>
<comment type="caution">
    <text evidence="5">The sequence shown here is derived from an EMBL/GenBank/DDBJ whole genome shotgun (WGS) entry which is preliminary data.</text>
</comment>
<dbReference type="AlphaFoldDB" id="A0A511DS21"/>
<feature type="domain" description="AMP-binding enzyme C-terminal" evidence="4">
    <location>
        <begin position="440"/>
        <end position="516"/>
    </location>
</feature>
<dbReference type="Pfam" id="PF13193">
    <property type="entry name" value="AMP-binding_C"/>
    <property type="match status" value="1"/>
</dbReference>
<dbReference type="PROSITE" id="PS00455">
    <property type="entry name" value="AMP_BINDING"/>
    <property type="match status" value="1"/>
</dbReference>
<dbReference type="InterPro" id="IPR045851">
    <property type="entry name" value="AMP-bd_C_sf"/>
</dbReference>
<accession>A0A511DS21</accession>
<organism evidence="5 6">
    <name type="scientific">Pseudonocardia sulfidoxydans NBRC 16205</name>
    <dbReference type="NCBI Taxonomy" id="1223511"/>
    <lineage>
        <taxon>Bacteria</taxon>
        <taxon>Bacillati</taxon>
        <taxon>Actinomycetota</taxon>
        <taxon>Actinomycetes</taxon>
        <taxon>Pseudonocardiales</taxon>
        <taxon>Pseudonocardiaceae</taxon>
        <taxon>Pseudonocardia</taxon>
    </lineage>
</organism>
<comment type="similarity">
    <text evidence="1">Belongs to the ATP-dependent AMP-binding enzyme family.</text>
</comment>
<keyword evidence="2 5" id="KW-0436">Ligase</keyword>
<dbReference type="EMBL" id="BJVJ01000096">
    <property type="protein sequence ID" value="GEL26544.1"/>
    <property type="molecule type" value="Genomic_DNA"/>
</dbReference>
<dbReference type="Gene3D" id="3.30.300.30">
    <property type="match status" value="1"/>
</dbReference>
<feature type="domain" description="AMP-dependent synthetase/ligase" evidence="3">
    <location>
        <begin position="29"/>
        <end position="384"/>
    </location>
</feature>
<evidence type="ECO:0000259" key="3">
    <source>
        <dbReference type="Pfam" id="PF00501"/>
    </source>
</evidence>
<sequence>MTDLARPPLDDVEREYLAAAATGTALSFWAARRPATTAVTDTHREVSFAELDADANRIARLLRDRGLRPGDGICVLLPNSVELVAVYQAAIRTGLRFTPVNWHLTGDEVAYVVADSGARALVAHTRFAPAAEHVRTAATDVRTWLSVGGPVAGHEPLGEAIARHAADPVESPSLGRYMFYTSGTTGRPKGVLKPVTRPTVHLMHGTSAPQPHLPPPRMQPGISRHLCTGPLYHSGPLGYAAVALGAGVGTVVMDRWSAEETLRLIDLHRISHSHMVPTMFHRMLVLPAEVRRRYDVSSLVQVWHGAAPCPVAVKQAMIDWWGPVLCEYYAATEGTGTSVSSEDWLRRPGTVGRAEPGHVRILDDDGVELPPGHTGTIYLRSPETGRFSYFGSPEKTSDSHRGDHFTVGDIGHLDEDGYLFVTDRSADLIISGGVNIYPAEVEQALLTHPGVGDVAVIGEPDPDWGESVLALVEPSSRAGPGFADELIAFCRDRIAHYKCPRRVVVVDRLPRNDAGKIEKLVLRAEHRRPAEEGAQG</sequence>
<dbReference type="InterPro" id="IPR042099">
    <property type="entry name" value="ANL_N_sf"/>
</dbReference>
<gene>
    <name evidence="5" type="ORF">PSU4_54980</name>
</gene>
<reference evidence="5 6" key="1">
    <citation type="submission" date="2019-07" db="EMBL/GenBank/DDBJ databases">
        <title>Whole genome shotgun sequence of Pseudonocardia sulfidoxydans NBRC 16205.</title>
        <authorList>
            <person name="Hosoyama A."/>
            <person name="Uohara A."/>
            <person name="Ohji S."/>
            <person name="Ichikawa N."/>
        </authorList>
    </citation>
    <scope>NUCLEOTIDE SEQUENCE [LARGE SCALE GENOMIC DNA]</scope>
    <source>
        <strain evidence="5 6">NBRC 16205</strain>
    </source>
</reference>
<dbReference type="PANTHER" id="PTHR43201:SF5">
    <property type="entry name" value="MEDIUM-CHAIN ACYL-COA LIGASE ACSF2, MITOCHONDRIAL"/>
    <property type="match status" value="1"/>
</dbReference>
<evidence type="ECO:0000259" key="4">
    <source>
        <dbReference type="Pfam" id="PF13193"/>
    </source>
</evidence>
<proteinExistence type="inferred from homology"/>
<dbReference type="InterPro" id="IPR025110">
    <property type="entry name" value="AMP-bd_C"/>
</dbReference>
<dbReference type="GO" id="GO:0006631">
    <property type="term" value="P:fatty acid metabolic process"/>
    <property type="evidence" value="ECO:0007669"/>
    <property type="project" value="TreeGrafter"/>
</dbReference>
<dbReference type="InterPro" id="IPR020845">
    <property type="entry name" value="AMP-binding_CS"/>
</dbReference>
<keyword evidence="6" id="KW-1185">Reference proteome</keyword>
<dbReference type="FunFam" id="3.30.300.30:FF:000008">
    <property type="entry name" value="2,3-dihydroxybenzoate-AMP ligase"/>
    <property type="match status" value="1"/>
</dbReference>
<dbReference type="OrthoDB" id="9803968at2"/>
<name>A0A511DS21_9PSEU</name>
<evidence type="ECO:0000313" key="6">
    <source>
        <dbReference type="Proteomes" id="UP000321685"/>
    </source>
</evidence>
<evidence type="ECO:0000256" key="2">
    <source>
        <dbReference type="ARBA" id="ARBA00022598"/>
    </source>
</evidence>
<protein>
    <submittedName>
        <fullName evidence="5">Putative acyl-CoA ligase</fullName>
    </submittedName>
</protein>
<dbReference type="Gene3D" id="3.40.50.12780">
    <property type="entry name" value="N-terminal domain of ligase-like"/>
    <property type="match status" value="1"/>
</dbReference>
<dbReference type="GO" id="GO:0031956">
    <property type="term" value="F:medium-chain fatty acid-CoA ligase activity"/>
    <property type="evidence" value="ECO:0007669"/>
    <property type="project" value="TreeGrafter"/>
</dbReference>
<dbReference type="Pfam" id="PF00501">
    <property type="entry name" value="AMP-binding"/>
    <property type="match status" value="1"/>
</dbReference>